<keyword evidence="9 15" id="KW-1177">Microtubular inwards viral transport</keyword>
<evidence type="ECO:0000256" key="14">
    <source>
        <dbReference type="ARBA" id="ARBA00023296"/>
    </source>
</evidence>
<keyword evidence="12 15" id="KW-0238">DNA-binding</keyword>
<reference evidence="16 17" key="1">
    <citation type="submission" date="2011-04" db="EMBL/GenBank/DDBJ databases">
        <title>Nucleotide sequences and genomic organisation of nine novel human gammapapillomavirus.</title>
        <authorList>
            <person name="Sauvage V."/>
            <person name="Cheval J."/>
            <person name="Pariente K."/>
            <person name="Foulongne V."/>
            <person name="Eloit M."/>
        </authorList>
    </citation>
    <scope>NUCLEOTIDE SEQUENCE [LARGE SCALE GENOMIC DNA]</scope>
    <source>
        <strain evidence="16">915 F 06 007 FD2</strain>
    </source>
</reference>
<evidence type="ECO:0000256" key="7">
    <source>
        <dbReference type="ARBA" id="ARBA00022844"/>
    </source>
</evidence>
<evidence type="ECO:0000256" key="4">
    <source>
        <dbReference type="ARBA" id="ARBA00022562"/>
    </source>
</evidence>
<keyword evidence="4 15" id="KW-1048">Host nucleus</keyword>
<evidence type="ECO:0000256" key="6">
    <source>
        <dbReference type="ARBA" id="ARBA00022812"/>
    </source>
</evidence>
<evidence type="ECO:0000256" key="10">
    <source>
        <dbReference type="ARBA" id="ARBA00023046"/>
    </source>
</evidence>
<dbReference type="GO" id="GO:0046718">
    <property type="term" value="P:symbiont entry into host cell"/>
    <property type="evidence" value="ECO:0007669"/>
    <property type="project" value="UniProtKB-KW"/>
</dbReference>
<gene>
    <name evidence="15 16" type="primary">L2</name>
</gene>
<comment type="caution">
    <text evidence="15">Lacks conserved residue(s) required for the propagation of feature annotation.</text>
</comment>
<organism evidence="16 17">
    <name type="scientific">Human papillomavirus</name>
    <dbReference type="NCBI Taxonomy" id="10566"/>
    <lineage>
        <taxon>Viruses</taxon>
        <taxon>Monodnaviria</taxon>
        <taxon>Shotokuvirae</taxon>
        <taxon>Cossaviricota</taxon>
        <taxon>Papovaviricetes</taxon>
        <taxon>Zurhausenvirales</taxon>
        <taxon>Papillomaviridae</taxon>
    </lineage>
</organism>
<comment type="PTM">
    <text evidence="15">Highly phosphorylated.</text>
</comment>
<keyword evidence="6" id="KW-1040">Host Golgi apparatus</keyword>
<evidence type="ECO:0000313" key="17">
    <source>
        <dbReference type="Proteomes" id="UP000175109"/>
    </source>
</evidence>
<evidence type="ECO:0000313" key="16">
    <source>
        <dbReference type="EMBL" id="AEX31154.1"/>
    </source>
</evidence>
<evidence type="ECO:0000256" key="13">
    <source>
        <dbReference type="ARBA" id="ARBA00023157"/>
    </source>
</evidence>
<evidence type="ECO:0000256" key="3">
    <source>
        <dbReference type="ARBA" id="ARBA00022561"/>
    </source>
</evidence>
<proteinExistence type="inferred from homology"/>
<dbReference type="HAMAP" id="MF_04003">
    <property type="entry name" value="PPV_L2"/>
    <property type="match status" value="1"/>
</dbReference>
<keyword evidence="1 15" id="KW-1163">Viral penetration into host nucleus</keyword>
<comment type="subunit">
    <text evidence="15">Interacts with major capsid protein L1. Interacts with E2; this interaction inhibits E2 transcriptional activity but not the DNA replication function E2. Interacts with host HSPA8; this interaction is required for L2 nuclear translocation. Interacts with host importins KPNB2 and KPNB3. Forms a complex with importin alpha2-beta1 heterodimers via interaction with the importin alpha2 adapter. Interacts with host DYNLT1; this interaction is essential for virus intracellular transport during entry. Interacts (via C-terminus) with host retromer subunits VPS35 AND VPS29.</text>
</comment>
<dbReference type="GO" id="GO:0003677">
    <property type="term" value="F:DNA binding"/>
    <property type="evidence" value="ECO:0007669"/>
    <property type="project" value="UniProtKB-UniRule"/>
</dbReference>
<evidence type="ECO:0000256" key="1">
    <source>
        <dbReference type="ARBA" id="ARBA00022524"/>
    </source>
</evidence>
<keyword evidence="8 15" id="KW-0426">Late protein</keyword>
<keyword evidence="11 15" id="KW-1176">Cytoplasmic inwards viral transport</keyword>
<dbReference type="GO" id="GO:0005198">
    <property type="term" value="F:structural molecule activity"/>
    <property type="evidence" value="ECO:0007669"/>
    <property type="project" value="UniProtKB-UniRule"/>
</dbReference>
<dbReference type="GO" id="GO:0075521">
    <property type="term" value="P:microtubule-dependent intracellular transport of viral material towards nucleus"/>
    <property type="evidence" value="ECO:0007669"/>
    <property type="project" value="UniProtKB-UniRule"/>
</dbReference>
<dbReference type="InterPro" id="IPR000784">
    <property type="entry name" value="Late_L2"/>
</dbReference>
<evidence type="ECO:0000256" key="9">
    <source>
        <dbReference type="ARBA" id="ARBA00022952"/>
    </source>
</evidence>
<evidence type="ECO:0000256" key="12">
    <source>
        <dbReference type="ARBA" id="ARBA00023125"/>
    </source>
</evidence>
<dbReference type="EMBL" id="JF966376">
    <property type="protein sequence ID" value="AEX31154.1"/>
    <property type="molecule type" value="Genomic_DNA"/>
</dbReference>
<keyword evidence="14 15" id="KW-1160">Virus entry into host cell</keyword>
<sequence>MYRSRRIKRASEQDLYRACIEGRDCATDIKNKYEGNTLADILLKAFGSILYLGGLGIGTGRGSGGTLGYGRLGGTTARPRPSLPTTSVRPTIPLETIVPDVLPIDPTAPAIVPLSEGLPDTAGIDIAGAGPGLGVESTDITTEIDVLSEVTGPGEHPSVIYTDDSTALIDVQLNPPPPKRVLLDSSVRNTTDDVVTHISHSDPDINVFIDGRVSGEHVGNPDMIELQEIHLRDEFQIDEGPRKSTPIASRIVNRARDYYNKYTQQVRTGPLLGQTPPTTVFEFENPAFTDDVTAEFNKELGELAREAKSDTASDIVRLSDIRFSESPQGTVRLSRLGHKAGMTTRSGLQVGPRVHFFYDISPIPSTDIEMTTFGQFSHESTIIDELTNTTFINPFEQPIEGLLDFPESTLLDTLQEDFSNAHLLVSTTDTEGEVTTIPLLSPALNVKVFVDDYAADLFIHQNVYPISDLVVPNSPAIPLYPSVDVTVDYYDYDLHPSLVKRKRKRPFI</sequence>
<evidence type="ECO:0000256" key="15">
    <source>
        <dbReference type="HAMAP-Rule" id="MF_04003"/>
    </source>
</evidence>
<keyword evidence="13 15" id="KW-1015">Disulfide bond</keyword>
<accession>H2BQC6</accession>
<comment type="subcellular location">
    <subcellularLocation>
        <location evidence="15">Virion</location>
    </subcellularLocation>
    <subcellularLocation>
        <location evidence="15">Host nucleus</location>
    </subcellularLocation>
</comment>
<name>H2BQC6_9PAPI</name>
<keyword evidence="3 15" id="KW-0167">Capsid protein</keyword>
<evidence type="ECO:0000256" key="8">
    <source>
        <dbReference type="ARBA" id="ARBA00022921"/>
    </source>
</evidence>
<dbReference type="Proteomes" id="UP000175109">
    <property type="component" value="Genome"/>
</dbReference>
<comment type="similarity">
    <text evidence="15">Belongs to the papillomaviridae L2 protein family.</text>
</comment>
<keyword evidence="10" id="KW-1039">Host endosome</keyword>
<feature type="disulfide bond" evidence="15">
    <location>
        <begin position="19"/>
        <end position="25"/>
    </location>
</feature>
<evidence type="ECO:0000256" key="5">
    <source>
        <dbReference type="ARBA" id="ARBA00022581"/>
    </source>
</evidence>
<comment type="function">
    <text evidence="15">Minor protein of the capsid that localizes along the inner surface of the virion, within the central cavities beneath the L1 pentamers. Plays a role in capsid stabilization through interaction with the major capsid protein L1. Once the virion enters the host cell, L2 escorts the genomic DNA into the nucleus by promoting escape from the endosomal compartments and traffic through the host Golgi network. Mechanistically, the C-terminus of L2 possesses a cell-penetrating peptide that protudes from the host endosome, interacts with host cytoplasmic retromer cargo and thereby mediates the capsid delivery to the host trans-Golgi network. Plays a role through its interaction with host dynein in the intracellular microtubule-dependent transport of viral capsid toward the nucleus. Mediates the viral genome import into the nucleus through binding to host importins. Once within the nucleus, L2 localizes viral genomes to host PML bodies in order to activate early gene expression for establishment of infection. Later on, promotes late gene expression by interacting with the viral E2 protein and by inhibiting its transcriptional activation functions. During virion assembly, encapsidates the genome by direct interaction with the viral DNA.</text>
</comment>
<evidence type="ECO:0000256" key="11">
    <source>
        <dbReference type="ARBA" id="ARBA00023120"/>
    </source>
</evidence>
<dbReference type="Pfam" id="PF00513">
    <property type="entry name" value="Late_protein_L2"/>
    <property type="match status" value="1"/>
</dbReference>
<keyword evidence="2 15" id="KW-0597">Phosphoprotein</keyword>
<dbReference type="GO" id="GO:0042025">
    <property type="term" value="C:host cell nucleus"/>
    <property type="evidence" value="ECO:0007669"/>
    <property type="project" value="UniProtKB-SubCell"/>
</dbReference>
<protein>
    <recommendedName>
        <fullName evidence="15">Minor capsid protein L2</fullName>
    </recommendedName>
</protein>
<dbReference type="GO" id="GO:0019028">
    <property type="term" value="C:viral capsid"/>
    <property type="evidence" value="ECO:0007669"/>
    <property type="project" value="UniProtKB-UniRule"/>
</dbReference>
<keyword evidence="5 15" id="KW-0945">Host-virus interaction</keyword>
<dbReference type="GO" id="GO:0075732">
    <property type="term" value="P:viral penetration into host nucleus"/>
    <property type="evidence" value="ECO:0007669"/>
    <property type="project" value="UniProtKB-KW"/>
</dbReference>
<dbReference type="GO" id="GO:0043657">
    <property type="term" value="C:host cell"/>
    <property type="evidence" value="ECO:0007669"/>
    <property type="project" value="GOC"/>
</dbReference>
<evidence type="ECO:0000256" key="2">
    <source>
        <dbReference type="ARBA" id="ARBA00022553"/>
    </source>
</evidence>
<keyword evidence="7 15" id="KW-0946">Virion</keyword>